<name>A0A2V1IWR5_9BACT</name>
<dbReference type="Proteomes" id="UP000244925">
    <property type="component" value="Unassembled WGS sequence"/>
</dbReference>
<proteinExistence type="predicted"/>
<dbReference type="InterPro" id="IPR025269">
    <property type="entry name" value="SAM-like_dom"/>
</dbReference>
<comment type="caution">
    <text evidence="4">The sequence shown here is derived from an EMBL/GenBank/DDBJ whole genome shotgun (WGS) entry which is preliminary data.</text>
</comment>
<accession>A0A2V1IWR5</accession>
<gene>
    <name evidence="4" type="ORF">C5O25_07595</name>
</gene>
<sequence length="498" mass="57721">MATLRPCVQKQRSDGYYPVYIRVIQNRKPGYIKTDKLVAPSSVTKTKEIRDNEVLRYCTQLISDYTRRLNLQDTSIWTVQEVVSFLQTKESDASFTDYAKLHINRMINSGHERNAKNYKMAVQSLERYLGTNQIMFSFLSSTVLQKWIKSLMNKARCKEMYPVCIRQIFKAAILELNDEEKGIIRIKFNPWLKVSIPKADKAEQKAISAEECREFFNRPLPKSKMLSPLPEFGRDVAKLVLCLGGINTVDLYNMKKVDYYNGILHYKRAKTRHSRSDEAYMEMRVEPFIQPIFDKYLAGEDDEYLFIFHQRYCDSDSFNANVNSGIKKICTDMGITDKDKKYSGYTFRHTWATIAQNDCDANLFEVAFGMNHSHGFRVTRGYVKLDYSPAWRLNAKVIEFVFFSDQKSKQGKAKDFEETEDKLFRISKKMMIYGRAYFKGKVIAELTDIGFGTVDSIIKALAAQFPDDIPEGCAVQFRITNCDSQKEVVYERTKGKGF</sequence>
<dbReference type="PANTHER" id="PTHR30349">
    <property type="entry name" value="PHAGE INTEGRASE-RELATED"/>
    <property type="match status" value="1"/>
</dbReference>
<dbReference type="SUPFAM" id="SSF56349">
    <property type="entry name" value="DNA breaking-rejoining enzymes"/>
    <property type="match status" value="1"/>
</dbReference>
<evidence type="ECO:0000313" key="5">
    <source>
        <dbReference type="Proteomes" id="UP000244925"/>
    </source>
</evidence>
<reference evidence="5" key="1">
    <citation type="submission" date="2018-02" db="EMBL/GenBank/DDBJ databases">
        <authorList>
            <person name="Clavel T."/>
            <person name="Strowig T."/>
        </authorList>
    </citation>
    <scope>NUCLEOTIDE SEQUENCE [LARGE SCALE GENOMIC DNA]</scope>
    <source>
        <strain evidence="5">DSM 100764</strain>
    </source>
</reference>
<organism evidence="4 5">
    <name type="scientific">Paramuribaculum intestinale</name>
    <dbReference type="NCBI Taxonomy" id="2094151"/>
    <lineage>
        <taxon>Bacteria</taxon>
        <taxon>Pseudomonadati</taxon>
        <taxon>Bacteroidota</taxon>
        <taxon>Bacteroidia</taxon>
        <taxon>Bacteroidales</taxon>
        <taxon>Muribaculaceae</taxon>
        <taxon>Paramuribaculum</taxon>
    </lineage>
</organism>
<evidence type="ECO:0000256" key="2">
    <source>
        <dbReference type="ARBA" id="ARBA00023172"/>
    </source>
</evidence>
<feature type="domain" description="Phage integrase SAM-like" evidence="3">
    <location>
        <begin position="94"/>
        <end position="173"/>
    </location>
</feature>
<dbReference type="RefSeq" id="WP_107036140.1">
    <property type="nucleotide sequence ID" value="NZ_CAPZSB010000029.1"/>
</dbReference>
<evidence type="ECO:0000256" key="1">
    <source>
        <dbReference type="ARBA" id="ARBA00023125"/>
    </source>
</evidence>
<dbReference type="AlphaFoldDB" id="A0A2V1IWR5"/>
<dbReference type="InterPro" id="IPR013762">
    <property type="entry name" value="Integrase-like_cat_sf"/>
</dbReference>
<dbReference type="InterPro" id="IPR050090">
    <property type="entry name" value="Tyrosine_recombinase_XerCD"/>
</dbReference>
<keyword evidence="2" id="KW-0233">DNA recombination</keyword>
<evidence type="ECO:0000259" key="3">
    <source>
        <dbReference type="Pfam" id="PF13102"/>
    </source>
</evidence>
<dbReference type="GO" id="GO:0003677">
    <property type="term" value="F:DNA binding"/>
    <property type="evidence" value="ECO:0007669"/>
    <property type="project" value="UniProtKB-KW"/>
</dbReference>
<dbReference type="GeneID" id="93423515"/>
<dbReference type="InterPro" id="IPR011010">
    <property type="entry name" value="DNA_brk_join_enz"/>
</dbReference>
<protein>
    <submittedName>
        <fullName evidence="4">Transposase</fullName>
    </submittedName>
</protein>
<dbReference type="Gene3D" id="1.10.150.130">
    <property type="match status" value="1"/>
</dbReference>
<keyword evidence="5" id="KW-1185">Reference proteome</keyword>
<dbReference type="EMBL" id="PUBV01000014">
    <property type="protein sequence ID" value="PWB07272.1"/>
    <property type="molecule type" value="Genomic_DNA"/>
</dbReference>
<dbReference type="GO" id="GO:0015074">
    <property type="term" value="P:DNA integration"/>
    <property type="evidence" value="ECO:0007669"/>
    <property type="project" value="InterPro"/>
</dbReference>
<evidence type="ECO:0000313" key="4">
    <source>
        <dbReference type="EMBL" id="PWB07272.1"/>
    </source>
</evidence>
<keyword evidence="1" id="KW-0238">DNA-binding</keyword>
<dbReference type="InterPro" id="IPR010998">
    <property type="entry name" value="Integrase_recombinase_N"/>
</dbReference>
<dbReference type="PANTHER" id="PTHR30349:SF64">
    <property type="entry name" value="PROPHAGE INTEGRASE INTD-RELATED"/>
    <property type="match status" value="1"/>
</dbReference>
<dbReference type="Gene3D" id="1.10.443.10">
    <property type="entry name" value="Intergrase catalytic core"/>
    <property type="match status" value="1"/>
</dbReference>
<dbReference type="GO" id="GO:0006310">
    <property type="term" value="P:DNA recombination"/>
    <property type="evidence" value="ECO:0007669"/>
    <property type="project" value="UniProtKB-KW"/>
</dbReference>
<dbReference type="Pfam" id="PF13102">
    <property type="entry name" value="Phage_int_SAM_5"/>
    <property type="match status" value="1"/>
</dbReference>